<sequence>MIFTKNFFNLSILISTIGFFTACNGGKNNGQFKAYKHDMLEIKLSENFLPSSHKIQYIDADSGEYLATVNRSLRKIELLSLSSLSSVHQIHLPLDGPNKIGSENGFRIVNPDCVIIATIPPAIKIMDFQGKLKKTIPIRDPENRVNFLTSDNRLPFLFGDNSIYGAQPFFKNMYEMSKEDIQTSKHIYRVQLENNQEKVEWLPANHPKDIWDKGRKSMELTWASLGDSIIVSPTSDHRLWVVSKKRGELLSHMEVKSRWVNNFPILDQLPYGDTGMIKALKNDRYELLLADPYRNVYYRFFFRGFDLEEFEGVSVRDLFGDRPKIGVMVINQNLEVLGEHVFENFQIEPWNYFVGKKGLYVSTNNPNRDDFDENFLRYDIIRFEGLEYED</sequence>
<organism evidence="1 2">
    <name type="scientific">Algoriphagus confluentis</name>
    <dbReference type="NCBI Taxonomy" id="1697556"/>
    <lineage>
        <taxon>Bacteria</taxon>
        <taxon>Pseudomonadati</taxon>
        <taxon>Bacteroidota</taxon>
        <taxon>Cytophagia</taxon>
        <taxon>Cytophagales</taxon>
        <taxon>Cyclobacteriaceae</taxon>
        <taxon>Algoriphagus</taxon>
    </lineage>
</organism>
<evidence type="ECO:0008006" key="3">
    <source>
        <dbReference type="Google" id="ProtNLM"/>
    </source>
</evidence>
<dbReference type="PROSITE" id="PS51257">
    <property type="entry name" value="PROKAR_LIPOPROTEIN"/>
    <property type="match status" value="1"/>
</dbReference>
<gene>
    <name evidence="1" type="ORF">Aconfl_33840</name>
</gene>
<evidence type="ECO:0000313" key="2">
    <source>
        <dbReference type="Proteomes" id="UP001338309"/>
    </source>
</evidence>
<accession>A0ABQ6PRW9</accession>
<dbReference type="Pfam" id="PF13970">
    <property type="entry name" value="DUF4221"/>
    <property type="match status" value="1"/>
</dbReference>
<dbReference type="SUPFAM" id="SSF63829">
    <property type="entry name" value="Calcium-dependent phosphotriesterase"/>
    <property type="match status" value="1"/>
</dbReference>
<proteinExistence type="predicted"/>
<dbReference type="EMBL" id="BTPD01000011">
    <property type="protein sequence ID" value="GMQ30741.1"/>
    <property type="molecule type" value="Genomic_DNA"/>
</dbReference>
<reference evidence="1 2" key="1">
    <citation type="submission" date="2023-08" db="EMBL/GenBank/DDBJ databases">
        <title>Draft genome sequence of Algoriphagus confluentis.</title>
        <authorList>
            <person name="Takatani N."/>
            <person name="Hosokawa M."/>
            <person name="Sawabe T."/>
        </authorList>
    </citation>
    <scope>NUCLEOTIDE SEQUENCE [LARGE SCALE GENOMIC DNA]</scope>
    <source>
        <strain evidence="1 2">NBRC 111222</strain>
    </source>
</reference>
<dbReference type="Proteomes" id="UP001338309">
    <property type="component" value="Unassembled WGS sequence"/>
</dbReference>
<comment type="caution">
    <text evidence="1">The sequence shown here is derived from an EMBL/GenBank/DDBJ whole genome shotgun (WGS) entry which is preliminary data.</text>
</comment>
<evidence type="ECO:0000313" key="1">
    <source>
        <dbReference type="EMBL" id="GMQ30741.1"/>
    </source>
</evidence>
<dbReference type="InterPro" id="IPR025316">
    <property type="entry name" value="DUF4221"/>
</dbReference>
<name>A0ABQ6PRW9_9BACT</name>
<protein>
    <recommendedName>
        <fullName evidence="3">DUF4221 domain-containing protein</fullName>
    </recommendedName>
</protein>
<keyword evidence="2" id="KW-1185">Reference proteome</keyword>